<dbReference type="EMBL" id="JAPUUL010001307">
    <property type="protein sequence ID" value="KAJ8127765.1"/>
    <property type="molecule type" value="Genomic_DNA"/>
</dbReference>
<sequence>MMTCCQKKWPEYYRDPKWEPPRDLAIPPNFPVQYASPLPGYHPVPGYQGYHPAPTYNLFPNYQPAPIYQPITAPQNFAQVLPGYPVMAHPQTMTWYPAISQPPALTHPMAVSVPQAPQYYSRGPAYGTFVPPRY</sequence>
<comment type="caution">
    <text evidence="1">The sequence shown here is derived from an EMBL/GenBank/DDBJ whole genome shotgun (WGS) entry which is preliminary data.</text>
</comment>
<reference evidence="1" key="1">
    <citation type="submission" date="2022-12" db="EMBL/GenBank/DDBJ databases">
        <title>Genome Sequence of Lasiodiplodia mahajangana.</title>
        <authorList>
            <person name="Buettner E."/>
        </authorList>
    </citation>
    <scope>NUCLEOTIDE SEQUENCE</scope>
    <source>
        <strain evidence="1">VT137</strain>
    </source>
</reference>
<dbReference type="Proteomes" id="UP001153332">
    <property type="component" value="Unassembled WGS sequence"/>
</dbReference>
<keyword evidence="2" id="KW-1185">Reference proteome</keyword>
<protein>
    <submittedName>
        <fullName evidence="1">Uncharacterized protein</fullName>
    </submittedName>
</protein>
<gene>
    <name evidence="1" type="ORF">O1611_g5871</name>
</gene>
<accession>A0ACC2JK30</accession>
<name>A0ACC2JK30_9PEZI</name>
<organism evidence="1 2">
    <name type="scientific">Lasiodiplodia mahajangana</name>
    <dbReference type="NCBI Taxonomy" id="1108764"/>
    <lineage>
        <taxon>Eukaryota</taxon>
        <taxon>Fungi</taxon>
        <taxon>Dikarya</taxon>
        <taxon>Ascomycota</taxon>
        <taxon>Pezizomycotina</taxon>
        <taxon>Dothideomycetes</taxon>
        <taxon>Dothideomycetes incertae sedis</taxon>
        <taxon>Botryosphaeriales</taxon>
        <taxon>Botryosphaeriaceae</taxon>
        <taxon>Lasiodiplodia</taxon>
    </lineage>
</organism>
<evidence type="ECO:0000313" key="2">
    <source>
        <dbReference type="Proteomes" id="UP001153332"/>
    </source>
</evidence>
<proteinExistence type="predicted"/>
<evidence type="ECO:0000313" key="1">
    <source>
        <dbReference type="EMBL" id="KAJ8127765.1"/>
    </source>
</evidence>